<feature type="compositionally biased region" description="Acidic residues" evidence="1">
    <location>
        <begin position="80"/>
        <end position="94"/>
    </location>
</feature>
<proteinExistence type="predicted"/>
<reference evidence="2" key="1">
    <citation type="submission" date="2021-03" db="EMBL/GenBank/DDBJ databases">
        <authorList>
            <person name="Tagirdzhanova G."/>
        </authorList>
    </citation>
    <scope>NUCLEOTIDE SEQUENCE</scope>
</reference>
<evidence type="ECO:0000313" key="2">
    <source>
        <dbReference type="EMBL" id="CAF9912519.1"/>
    </source>
</evidence>
<feature type="region of interest" description="Disordered" evidence="1">
    <location>
        <begin position="13"/>
        <end position="124"/>
    </location>
</feature>
<feature type="compositionally biased region" description="Acidic residues" evidence="1">
    <location>
        <begin position="51"/>
        <end position="63"/>
    </location>
</feature>
<feature type="compositionally biased region" description="Basic and acidic residues" evidence="1">
    <location>
        <begin position="64"/>
        <end position="79"/>
    </location>
</feature>
<feature type="compositionally biased region" description="Basic and acidic residues" evidence="1">
    <location>
        <begin position="112"/>
        <end position="124"/>
    </location>
</feature>
<comment type="caution">
    <text evidence="2">The sequence shown here is derived from an EMBL/GenBank/DDBJ whole genome shotgun (WGS) entry which is preliminary data.</text>
</comment>
<feature type="compositionally biased region" description="Gly residues" evidence="1">
    <location>
        <begin position="29"/>
        <end position="41"/>
    </location>
</feature>
<dbReference type="EMBL" id="CAJPDS010000011">
    <property type="protein sequence ID" value="CAF9912519.1"/>
    <property type="molecule type" value="Genomic_DNA"/>
</dbReference>
<protein>
    <submittedName>
        <fullName evidence="2">Uncharacterized protein</fullName>
    </submittedName>
</protein>
<name>A0A8H3IG82_9LECA</name>
<gene>
    <name evidence="2" type="ORF">HETSPECPRED_000959</name>
</gene>
<organism evidence="2 3">
    <name type="scientific">Heterodermia speciosa</name>
    <dbReference type="NCBI Taxonomy" id="116794"/>
    <lineage>
        <taxon>Eukaryota</taxon>
        <taxon>Fungi</taxon>
        <taxon>Dikarya</taxon>
        <taxon>Ascomycota</taxon>
        <taxon>Pezizomycotina</taxon>
        <taxon>Lecanoromycetes</taxon>
        <taxon>OSLEUM clade</taxon>
        <taxon>Lecanoromycetidae</taxon>
        <taxon>Caliciales</taxon>
        <taxon>Physciaceae</taxon>
        <taxon>Heterodermia</taxon>
    </lineage>
</organism>
<keyword evidence="3" id="KW-1185">Reference proteome</keyword>
<dbReference type="Proteomes" id="UP000664521">
    <property type="component" value="Unassembled WGS sequence"/>
</dbReference>
<dbReference type="AlphaFoldDB" id="A0A8H3IG82"/>
<evidence type="ECO:0000256" key="1">
    <source>
        <dbReference type="SAM" id="MobiDB-lite"/>
    </source>
</evidence>
<evidence type="ECO:0000313" key="3">
    <source>
        <dbReference type="Proteomes" id="UP000664521"/>
    </source>
</evidence>
<sequence>MPPRPKKWQKLNLNEATGQDHGLGNAMQDGGGAKAGLGGGNTIRKVREEQEVLEEGEEQGEEAEEKKEDEKGQLESERQDWEEEEDEEEFEGYESYEINHTQRAKNPPRSYWSRERQVSQRERR</sequence>
<accession>A0A8H3IG82</accession>